<feature type="non-terminal residue" evidence="1">
    <location>
        <position position="296"/>
    </location>
</feature>
<name>A0ABD2AUN6_VESSQ</name>
<dbReference type="AlphaFoldDB" id="A0ABD2AUN6"/>
<reference evidence="1 2" key="1">
    <citation type="journal article" date="2024" name="Ann. Entomol. Soc. Am.">
        <title>Genomic analyses of the southern and eastern yellowjacket wasps (Hymenoptera: Vespidae) reveal evolutionary signatures of social life.</title>
        <authorList>
            <person name="Catto M.A."/>
            <person name="Caine P.B."/>
            <person name="Orr S.E."/>
            <person name="Hunt B.G."/>
            <person name="Goodisman M.A.D."/>
        </authorList>
    </citation>
    <scope>NUCLEOTIDE SEQUENCE [LARGE SCALE GENOMIC DNA]</scope>
    <source>
        <strain evidence="1">233</strain>
        <tissue evidence="1">Head and thorax</tissue>
    </source>
</reference>
<comment type="caution">
    <text evidence="1">The sequence shown here is derived from an EMBL/GenBank/DDBJ whole genome shotgun (WGS) entry which is preliminary data.</text>
</comment>
<evidence type="ECO:0000313" key="1">
    <source>
        <dbReference type="EMBL" id="KAL2724316.1"/>
    </source>
</evidence>
<sequence>MRNAAAVQRFWRNPCRTLEREDEASTSWPVGVRSVRAAYDVKLAGFATALEDRRPVFSRSRTWSTFWMGGSEGCLALHLEKPIDIITFSFSSTTTKYGTKISLPYLSRKQSSRILRDSHNPNVTTDKGKGMCMRRGLERDPFKKGSFAMKEWRYRDLRKLATTLERHSDPVNFTKDDNIFFIIFNRGRFMYDHKIVERIVLQFFYDPTDFFEVHLRRKFQLLLFDESIRIKIHEMKEVTRYSRRKVTGVEVEGVKFDERAKFLECRRCRFLSLMRLSVDETYVMAEPQSGPTLANL</sequence>
<protein>
    <submittedName>
        <fullName evidence="1">Uncharacterized protein</fullName>
    </submittedName>
</protein>
<evidence type="ECO:0000313" key="2">
    <source>
        <dbReference type="Proteomes" id="UP001607302"/>
    </source>
</evidence>
<accession>A0ABD2AUN6</accession>
<dbReference type="EMBL" id="JAUDFV010000139">
    <property type="protein sequence ID" value="KAL2724316.1"/>
    <property type="molecule type" value="Genomic_DNA"/>
</dbReference>
<dbReference type="Proteomes" id="UP001607302">
    <property type="component" value="Unassembled WGS sequence"/>
</dbReference>
<proteinExistence type="predicted"/>
<gene>
    <name evidence="1" type="ORF">V1478_008829</name>
</gene>
<organism evidence="1 2">
    <name type="scientific">Vespula squamosa</name>
    <name type="common">Southern yellow jacket</name>
    <name type="synonym">Wasp</name>
    <dbReference type="NCBI Taxonomy" id="30214"/>
    <lineage>
        <taxon>Eukaryota</taxon>
        <taxon>Metazoa</taxon>
        <taxon>Ecdysozoa</taxon>
        <taxon>Arthropoda</taxon>
        <taxon>Hexapoda</taxon>
        <taxon>Insecta</taxon>
        <taxon>Pterygota</taxon>
        <taxon>Neoptera</taxon>
        <taxon>Endopterygota</taxon>
        <taxon>Hymenoptera</taxon>
        <taxon>Apocrita</taxon>
        <taxon>Aculeata</taxon>
        <taxon>Vespoidea</taxon>
        <taxon>Vespidae</taxon>
        <taxon>Vespinae</taxon>
        <taxon>Vespula</taxon>
    </lineage>
</organism>
<keyword evidence="2" id="KW-1185">Reference proteome</keyword>